<feature type="transmembrane region" description="Helical" evidence="6">
    <location>
        <begin position="342"/>
        <end position="361"/>
    </location>
</feature>
<dbReference type="InterPro" id="IPR005178">
    <property type="entry name" value="Ostalpha/TMEM184C"/>
</dbReference>
<dbReference type="PANTHER" id="PTHR23423">
    <property type="entry name" value="ORGANIC SOLUTE TRANSPORTER-RELATED"/>
    <property type="match status" value="1"/>
</dbReference>
<dbReference type="EMBL" id="HBGN01024938">
    <property type="protein sequence ID" value="CAD9339787.1"/>
    <property type="molecule type" value="Transcribed_RNA"/>
</dbReference>
<feature type="transmembrane region" description="Helical" evidence="6">
    <location>
        <begin position="381"/>
        <end position="401"/>
    </location>
</feature>
<feature type="compositionally biased region" description="Basic and acidic residues" evidence="5">
    <location>
        <begin position="565"/>
        <end position="574"/>
    </location>
</feature>
<evidence type="ECO:0000256" key="2">
    <source>
        <dbReference type="ARBA" id="ARBA00022692"/>
    </source>
</evidence>
<feature type="region of interest" description="Disordered" evidence="5">
    <location>
        <begin position="479"/>
        <end position="505"/>
    </location>
</feature>
<evidence type="ECO:0000256" key="3">
    <source>
        <dbReference type="ARBA" id="ARBA00022989"/>
    </source>
</evidence>
<name>A0A7S1ZIA2_9STRA</name>
<evidence type="ECO:0000313" key="7">
    <source>
        <dbReference type="EMBL" id="CAD9339787.1"/>
    </source>
</evidence>
<comment type="subcellular location">
    <subcellularLocation>
        <location evidence="1">Membrane</location>
        <topology evidence="1">Multi-pass membrane protein</topology>
    </subcellularLocation>
</comment>
<dbReference type="GO" id="GO:0016020">
    <property type="term" value="C:membrane"/>
    <property type="evidence" value="ECO:0007669"/>
    <property type="project" value="UniProtKB-SubCell"/>
</dbReference>
<feature type="transmembrane region" description="Helical" evidence="6">
    <location>
        <begin position="235"/>
        <end position="253"/>
    </location>
</feature>
<reference evidence="7" key="1">
    <citation type="submission" date="2021-01" db="EMBL/GenBank/DDBJ databases">
        <authorList>
            <person name="Corre E."/>
            <person name="Pelletier E."/>
            <person name="Niang G."/>
            <person name="Scheremetjew M."/>
            <person name="Finn R."/>
            <person name="Kale V."/>
            <person name="Holt S."/>
            <person name="Cochrane G."/>
            <person name="Meng A."/>
            <person name="Brown T."/>
            <person name="Cohen L."/>
        </authorList>
    </citation>
    <scope>NUCLEOTIDE SEQUENCE</scope>
    <source>
        <strain evidence="7">Pop2</strain>
    </source>
</reference>
<feature type="transmembrane region" description="Helical" evidence="6">
    <location>
        <begin position="302"/>
        <end position="322"/>
    </location>
</feature>
<evidence type="ECO:0000256" key="5">
    <source>
        <dbReference type="SAM" id="MobiDB-lite"/>
    </source>
</evidence>
<feature type="transmembrane region" description="Helical" evidence="6">
    <location>
        <begin position="26"/>
        <end position="44"/>
    </location>
</feature>
<protein>
    <submittedName>
        <fullName evidence="7">Uncharacterized protein</fullName>
    </submittedName>
</protein>
<dbReference type="AlphaFoldDB" id="A0A7S1ZIA2"/>
<organism evidence="7">
    <name type="scientific">Ditylum brightwellii</name>
    <dbReference type="NCBI Taxonomy" id="49249"/>
    <lineage>
        <taxon>Eukaryota</taxon>
        <taxon>Sar</taxon>
        <taxon>Stramenopiles</taxon>
        <taxon>Ochrophyta</taxon>
        <taxon>Bacillariophyta</taxon>
        <taxon>Mediophyceae</taxon>
        <taxon>Lithodesmiophycidae</taxon>
        <taxon>Lithodesmiales</taxon>
        <taxon>Lithodesmiaceae</taxon>
        <taxon>Ditylum</taxon>
    </lineage>
</organism>
<accession>A0A7S1ZIA2</accession>
<evidence type="ECO:0000256" key="1">
    <source>
        <dbReference type="ARBA" id="ARBA00004141"/>
    </source>
</evidence>
<feature type="compositionally biased region" description="Basic residues" evidence="5">
    <location>
        <begin position="480"/>
        <end position="493"/>
    </location>
</feature>
<feature type="transmembrane region" description="Helical" evidence="6">
    <location>
        <begin position="204"/>
        <end position="223"/>
    </location>
</feature>
<gene>
    <name evidence="7" type="ORF">DBRI1063_LOCUS15953</name>
</gene>
<proteinExistence type="predicted"/>
<feature type="region of interest" description="Disordered" evidence="5">
    <location>
        <begin position="562"/>
        <end position="606"/>
    </location>
</feature>
<dbReference type="Pfam" id="PF03619">
    <property type="entry name" value="Solute_trans_a"/>
    <property type="match status" value="1"/>
</dbReference>
<keyword evidence="3 6" id="KW-1133">Transmembrane helix</keyword>
<feature type="compositionally biased region" description="Polar residues" evidence="5">
    <location>
        <begin position="593"/>
        <end position="606"/>
    </location>
</feature>
<evidence type="ECO:0000256" key="6">
    <source>
        <dbReference type="SAM" id="Phobius"/>
    </source>
</evidence>
<feature type="transmembrane region" description="Helical" evidence="6">
    <location>
        <begin position="165"/>
        <end position="184"/>
    </location>
</feature>
<dbReference type="SMART" id="SM01417">
    <property type="entry name" value="Solute_trans_a"/>
    <property type="match status" value="1"/>
</dbReference>
<keyword evidence="4 6" id="KW-0472">Membrane</keyword>
<keyword evidence="2 6" id="KW-0812">Transmembrane</keyword>
<evidence type="ECO:0000256" key="4">
    <source>
        <dbReference type="ARBA" id="ARBA00023136"/>
    </source>
</evidence>
<sequence length="606" mass="68544">MAPTSTTPLSPNETRSSRSSSLCNRLIALLIVILLGGLTAFFNWRVQQLSTQISKEEARIKDLSTEVGSQGDIINRFKGSVSNKDVILRVDNLDKSLKATQANMMELLEATQDQIQALLDSTMQQLDETVAEAKAEIYSEVDHVKSDVDVYVAQTQDQFSVENSFMVYQIAGTFTLISCLISMWHMTAHIRRFNEPFVQRKILAILWMSPIYSTTSWLSLVWPNLEGYLAIIKDFYEAYVIYQFLAFCIAVLGKGDRKAVVDLLAEHAGHLSPPTRFWGCWRKQHFESPWAMADAVLLQCQVFTMQFVLFRPLTTLALFVLARVDYWGGGTPGNGYDYRSPQLYLTIIQNVSVFVAFSGLLKFYHAVQDNLSWCRPFPKFLCIKGIVFMTFWQGLVISILAKTTVKSDKDNQGEEWAQQAQNFLICLEMLLFSLAHFYCFPTEEWEPGYRPTHEKKSKFGDNMALGDFLEDIKLVMKGSSTKKKKKRPSKHSRTPSASTVGDDINLEEADGIIENLMENDGLDIQDDEDDDNDDLDFEAVESNIDMSKDVRDAVARLKNSLRQVSSDKEKKDVENGLNYSSMDDVDEGLEGLSETTSLLQGPSRNS</sequence>